<evidence type="ECO:0000259" key="6">
    <source>
        <dbReference type="PROSITE" id="PS50102"/>
    </source>
</evidence>
<dbReference type="Pfam" id="PF00076">
    <property type="entry name" value="RRM_1"/>
    <property type="match status" value="1"/>
</dbReference>
<dbReference type="InterPro" id="IPR035979">
    <property type="entry name" value="RBD_domain_sf"/>
</dbReference>
<sequence>MVMRDPVSKRARGFGFITFADPSSVDKVLSHEQHELDGKRVIFTVF</sequence>
<keyword evidence="9" id="KW-1185">Reference proteome</keyword>
<proteinExistence type="predicted"/>
<evidence type="ECO:0000313" key="9">
    <source>
        <dbReference type="Proteomes" id="UP000274756"/>
    </source>
</evidence>
<evidence type="ECO:0000256" key="2">
    <source>
        <dbReference type="ARBA" id="ARBA00022490"/>
    </source>
</evidence>
<evidence type="ECO:0000256" key="1">
    <source>
        <dbReference type="ARBA" id="ARBA00004496"/>
    </source>
</evidence>
<dbReference type="GO" id="GO:0003729">
    <property type="term" value="F:mRNA binding"/>
    <property type="evidence" value="ECO:0007669"/>
    <property type="project" value="TreeGrafter"/>
</dbReference>
<dbReference type="Gene3D" id="3.30.70.330">
    <property type="match status" value="1"/>
</dbReference>
<dbReference type="STRING" id="318479.A0A0N4UEC7"/>
<dbReference type="AlphaFoldDB" id="A0A0N4UEC7"/>
<keyword evidence="2" id="KW-0963">Cytoplasm</keyword>
<dbReference type="InterPro" id="IPR012677">
    <property type="entry name" value="Nucleotide-bd_a/b_plait_sf"/>
</dbReference>
<dbReference type="Proteomes" id="UP000038040">
    <property type="component" value="Unplaced"/>
</dbReference>
<dbReference type="GO" id="GO:0005737">
    <property type="term" value="C:cytoplasm"/>
    <property type="evidence" value="ECO:0007669"/>
    <property type="project" value="UniProtKB-SubCell"/>
</dbReference>
<evidence type="ECO:0000313" key="10">
    <source>
        <dbReference type="WBParaSite" id="DME_0000572501-mRNA-1"/>
    </source>
</evidence>
<comment type="subcellular location">
    <subcellularLocation>
        <location evidence="1">Cytoplasm</location>
    </subcellularLocation>
</comment>
<evidence type="ECO:0000256" key="3">
    <source>
        <dbReference type="ARBA" id="ARBA00022737"/>
    </source>
</evidence>
<dbReference type="GO" id="GO:0006417">
    <property type="term" value="P:regulation of translation"/>
    <property type="evidence" value="ECO:0007669"/>
    <property type="project" value="TreeGrafter"/>
</dbReference>
<dbReference type="OrthoDB" id="1875751at2759"/>
<gene>
    <name evidence="7" type="ORF">DME_LOCUS9318</name>
</gene>
<reference evidence="10" key="1">
    <citation type="submission" date="2017-02" db="UniProtKB">
        <authorList>
            <consortium name="WormBaseParasite"/>
        </authorList>
    </citation>
    <scope>IDENTIFICATION</scope>
</reference>
<keyword evidence="4 5" id="KW-0694">RNA-binding</keyword>
<dbReference type="PANTHER" id="PTHR48032">
    <property type="entry name" value="RNA-BINDING PROTEIN MUSASHI HOMOLOG RBP6"/>
    <property type="match status" value="1"/>
</dbReference>
<reference evidence="7 9" key="2">
    <citation type="submission" date="2018-11" db="EMBL/GenBank/DDBJ databases">
        <authorList>
            <consortium name="Pathogen Informatics"/>
        </authorList>
    </citation>
    <scope>NUCLEOTIDE SEQUENCE [LARGE SCALE GENOMIC DNA]</scope>
</reference>
<evidence type="ECO:0000313" key="8">
    <source>
        <dbReference type="Proteomes" id="UP000038040"/>
    </source>
</evidence>
<dbReference type="Proteomes" id="UP000274756">
    <property type="component" value="Unassembled WGS sequence"/>
</dbReference>
<name>A0A0N4UEC7_DRAME</name>
<evidence type="ECO:0000256" key="4">
    <source>
        <dbReference type="ARBA" id="ARBA00022884"/>
    </source>
</evidence>
<keyword evidence="3" id="KW-0677">Repeat</keyword>
<protein>
    <submittedName>
        <fullName evidence="10">RRM domain-containing protein</fullName>
    </submittedName>
</protein>
<dbReference type="PROSITE" id="PS50102">
    <property type="entry name" value="RRM"/>
    <property type="match status" value="1"/>
</dbReference>
<dbReference type="SUPFAM" id="SSF54928">
    <property type="entry name" value="RNA-binding domain, RBD"/>
    <property type="match status" value="1"/>
</dbReference>
<organism evidence="8 10">
    <name type="scientific">Dracunculus medinensis</name>
    <name type="common">Guinea worm</name>
    <dbReference type="NCBI Taxonomy" id="318479"/>
    <lineage>
        <taxon>Eukaryota</taxon>
        <taxon>Metazoa</taxon>
        <taxon>Ecdysozoa</taxon>
        <taxon>Nematoda</taxon>
        <taxon>Chromadorea</taxon>
        <taxon>Rhabditida</taxon>
        <taxon>Spirurina</taxon>
        <taxon>Dracunculoidea</taxon>
        <taxon>Dracunculidae</taxon>
        <taxon>Dracunculus</taxon>
    </lineage>
</organism>
<evidence type="ECO:0000313" key="7">
    <source>
        <dbReference type="EMBL" id="VDN59345.1"/>
    </source>
</evidence>
<evidence type="ECO:0000256" key="5">
    <source>
        <dbReference type="PROSITE-ProRule" id="PRU00176"/>
    </source>
</evidence>
<dbReference type="InterPro" id="IPR000504">
    <property type="entry name" value="RRM_dom"/>
</dbReference>
<dbReference type="EMBL" id="UYYG01001180">
    <property type="protein sequence ID" value="VDN59345.1"/>
    <property type="molecule type" value="Genomic_DNA"/>
</dbReference>
<feature type="domain" description="RRM" evidence="6">
    <location>
        <begin position="1"/>
        <end position="46"/>
    </location>
</feature>
<dbReference type="WBParaSite" id="DME_0000572501-mRNA-1">
    <property type="protein sequence ID" value="DME_0000572501-mRNA-1"/>
    <property type="gene ID" value="DME_0000572501"/>
</dbReference>
<accession>A0A0N4UEC7</accession>
<dbReference type="PANTHER" id="PTHR48032:SF18">
    <property type="entry name" value="RRM DOMAIN-CONTAINING PROTEIN"/>
    <property type="match status" value="1"/>
</dbReference>